<feature type="transmembrane region" description="Helical" evidence="6">
    <location>
        <begin position="101"/>
        <end position="122"/>
    </location>
</feature>
<dbReference type="PANTHER" id="PTHR10010:SF46">
    <property type="entry name" value="SODIUM-DEPENDENT PHOSPHATE TRANSPORT PROTEIN 2B"/>
    <property type="match status" value="1"/>
</dbReference>
<evidence type="ECO:0000259" key="7">
    <source>
        <dbReference type="Pfam" id="PF01895"/>
    </source>
</evidence>
<dbReference type="PANTHER" id="PTHR10010">
    <property type="entry name" value="SOLUTE CARRIER FAMILY 34 SODIUM PHOSPHATE , MEMBER 2-RELATED"/>
    <property type="match status" value="1"/>
</dbReference>
<dbReference type="InterPro" id="IPR004633">
    <property type="entry name" value="NaPi_cotrn-rel/YqeW-like"/>
</dbReference>
<accession>A0A5K7Z3Z3</accession>
<evidence type="ECO:0000313" key="9">
    <source>
        <dbReference type="Proteomes" id="UP000427769"/>
    </source>
</evidence>
<evidence type="ECO:0000313" key="8">
    <source>
        <dbReference type="EMBL" id="BBO76476.1"/>
    </source>
</evidence>
<name>A0A5K7Z3Z3_9BACT</name>
<dbReference type="InterPro" id="IPR038078">
    <property type="entry name" value="PhoU-like_sf"/>
</dbReference>
<evidence type="ECO:0000256" key="1">
    <source>
        <dbReference type="ARBA" id="ARBA00004651"/>
    </source>
</evidence>
<proteinExistence type="predicted"/>
<dbReference type="EMBL" id="AP021875">
    <property type="protein sequence ID" value="BBO76476.1"/>
    <property type="molecule type" value="Genomic_DNA"/>
</dbReference>
<dbReference type="KEGG" id="dwd:DSCW_38930"/>
<evidence type="ECO:0000256" key="3">
    <source>
        <dbReference type="ARBA" id="ARBA00022692"/>
    </source>
</evidence>
<keyword evidence="3 6" id="KW-0812">Transmembrane</keyword>
<keyword evidence="5 6" id="KW-0472">Membrane</keyword>
<dbReference type="Pfam" id="PF02690">
    <property type="entry name" value="Na_Pi_cotrans"/>
    <property type="match status" value="2"/>
</dbReference>
<sequence length="555" mass="60730">MVKVLLTTFGGLGMFILGMKMMTEGLQMTAGKRIKAILSAVSSNRVIGCLTGTVVTAMVQSSSATTVMLIGFVTAGLMTLQQAVGMILGANIGTTVTAQLIAFKLTSLALPAIALGVVLKYFTQQKKTRYIGEVILGFGMLFYGMTVMKHGLSPIKSDPAFLDFFTKFDPSSVGGLLLCVVVGAALTIMVQSSSATIGLTMTLAGQGLLTFPGAMALVLGENIGTTITAELATIGSNNINAHRAARAHTMFNVLGVTLMLCIFPLFVKLVETVTLGMGAGPVDQVVGDDVVNIARYIANGHTMFNVINASFFLLVLPWLIKVAILLSPKESEEIDYYRLPNFGDRLIDTPIAAIVETRSEILRMSETARYMFRKTVKRLTDRDYKKLAKWRQIENHLDDMQREIMAYLTRIYQSDVSESEAKEISSLMRMTNNIERVGDSVENIAQALEDMLESDLTFTESAQNDLNQLVEKVGAFVDLVTSAMRQLPSNFMTQADIIENTIDAMREKFRDDHIQRLRSCECGLDQGLIYVNLLTNLEKIGDYCFNIAEAVAGKK</sequence>
<feature type="domain" description="PhoU" evidence="7">
    <location>
        <begin position="361"/>
        <end position="447"/>
    </location>
</feature>
<keyword evidence="2" id="KW-1003">Cell membrane</keyword>
<dbReference type="NCBIfam" id="NF037997">
    <property type="entry name" value="Na_Pi_symport"/>
    <property type="match status" value="1"/>
</dbReference>
<keyword evidence="4 6" id="KW-1133">Transmembrane helix</keyword>
<feature type="transmembrane region" description="Helical" evidence="6">
    <location>
        <begin position="306"/>
        <end position="326"/>
    </location>
</feature>
<dbReference type="NCBIfam" id="TIGR00704">
    <property type="entry name" value="NaPi_cotrn_rel"/>
    <property type="match status" value="1"/>
</dbReference>
<evidence type="ECO:0000256" key="5">
    <source>
        <dbReference type="ARBA" id="ARBA00023136"/>
    </source>
</evidence>
<dbReference type="Proteomes" id="UP000427769">
    <property type="component" value="Chromosome"/>
</dbReference>
<dbReference type="InterPro" id="IPR026022">
    <property type="entry name" value="PhoU_dom"/>
</dbReference>
<keyword evidence="9" id="KW-1185">Reference proteome</keyword>
<evidence type="ECO:0000256" key="4">
    <source>
        <dbReference type="ARBA" id="ARBA00022989"/>
    </source>
</evidence>
<dbReference type="RefSeq" id="WP_155305299.1">
    <property type="nucleotide sequence ID" value="NZ_AP021875.1"/>
</dbReference>
<feature type="domain" description="PhoU" evidence="7">
    <location>
        <begin position="468"/>
        <end position="551"/>
    </location>
</feature>
<feature type="transmembrane region" description="Helical" evidence="6">
    <location>
        <begin position="134"/>
        <end position="152"/>
    </location>
</feature>
<gene>
    <name evidence="8" type="ORF">DSCW_38930</name>
</gene>
<evidence type="ECO:0000256" key="6">
    <source>
        <dbReference type="SAM" id="Phobius"/>
    </source>
</evidence>
<dbReference type="GO" id="GO:0044341">
    <property type="term" value="P:sodium-dependent phosphate transport"/>
    <property type="evidence" value="ECO:0007669"/>
    <property type="project" value="InterPro"/>
</dbReference>
<dbReference type="AlphaFoldDB" id="A0A5K7Z3Z3"/>
<dbReference type="Pfam" id="PF01895">
    <property type="entry name" value="PhoU"/>
    <property type="match status" value="2"/>
</dbReference>
<dbReference type="OrthoDB" id="9763003at2"/>
<feature type="transmembrane region" description="Helical" evidence="6">
    <location>
        <begin position="249"/>
        <end position="267"/>
    </location>
</feature>
<comment type="subcellular location">
    <subcellularLocation>
        <location evidence="1">Cell membrane</location>
        <topology evidence="1">Multi-pass membrane protein</topology>
    </subcellularLocation>
</comment>
<evidence type="ECO:0000256" key="2">
    <source>
        <dbReference type="ARBA" id="ARBA00022475"/>
    </source>
</evidence>
<dbReference type="SUPFAM" id="SSF109755">
    <property type="entry name" value="PhoU-like"/>
    <property type="match status" value="1"/>
</dbReference>
<dbReference type="GO" id="GO:0005886">
    <property type="term" value="C:plasma membrane"/>
    <property type="evidence" value="ECO:0007669"/>
    <property type="project" value="UniProtKB-SubCell"/>
</dbReference>
<dbReference type="Gene3D" id="1.20.58.220">
    <property type="entry name" value="Phosphate transport system protein phou homolog 2, domain 2"/>
    <property type="match status" value="1"/>
</dbReference>
<organism evidence="8 9">
    <name type="scientific">Desulfosarcina widdelii</name>
    <dbReference type="NCBI Taxonomy" id="947919"/>
    <lineage>
        <taxon>Bacteria</taxon>
        <taxon>Pseudomonadati</taxon>
        <taxon>Thermodesulfobacteriota</taxon>
        <taxon>Desulfobacteria</taxon>
        <taxon>Desulfobacterales</taxon>
        <taxon>Desulfosarcinaceae</taxon>
        <taxon>Desulfosarcina</taxon>
    </lineage>
</organism>
<dbReference type="InterPro" id="IPR003841">
    <property type="entry name" value="Na/Pi_transpt"/>
</dbReference>
<feature type="transmembrane region" description="Helical" evidence="6">
    <location>
        <begin position="67"/>
        <end position="89"/>
    </location>
</feature>
<reference evidence="8 9" key="1">
    <citation type="submission" date="2019-11" db="EMBL/GenBank/DDBJ databases">
        <title>Comparative genomics of hydrocarbon-degrading Desulfosarcina strains.</title>
        <authorList>
            <person name="Watanabe M."/>
            <person name="Kojima H."/>
            <person name="Fukui M."/>
        </authorList>
    </citation>
    <scope>NUCLEOTIDE SEQUENCE [LARGE SCALE GENOMIC DNA]</scope>
    <source>
        <strain evidence="8 9">PP31</strain>
    </source>
</reference>
<feature type="transmembrane region" description="Helical" evidence="6">
    <location>
        <begin position="6"/>
        <end position="23"/>
    </location>
</feature>
<protein>
    <submittedName>
        <fullName evidence="8">Na/Pi cotransporter</fullName>
    </submittedName>
</protein>
<feature type="transmembrane region" description="Helical" evidence="6">
    <location>
        <begin position="172"/>
        <end position="190"/>
    </location>
</feature>
<dbReference type="GO" id="GO:0005436">
    <property type="term" value="F:sodium:phosphate symporter activity"/>
    <property type="evidence" value="ECO:0007669"/>
    <property type="project" value="InterPro"/>
</dbReference>